<keyword evidence="3 5" id="KW-0067">ATP-binding</keyword>
<evidence type="ECO:0000256" key="2">
    <source>
        <dbReference type="ARBA" id="ARBA00022741"/>
    </source>
</evidence>
<dbReference type="Pfam" id="PF00118">
    <property type="entry name" value="Cpn60_TCP1"/>
    <property type="match status" value="1"/>
</dbReference>
<dbReference type="InterPro" id="IPR027413">
    <property type="entry name" value="GROEL-like_equatorial_sf"/>
</dbReference>
<dbReference type="PRINTS" id="PR00304">
    <property type="entry name" value="TCOMPLEXTCP1"/>
</dbReference>
<dbReference type="InterPro" id="IPR017998">
    <property type="entry name" value="Chaperone_TCP-1"/>
</dbReference>
<accession>A0A1H6FRW1</accession>
<dbReference type="AlphaFoldDB" id="A0A1H6FRW1"/>
<proteinExistence type="inferred from homology"/>
<dbReference type="InterPro" id="IPR027410">
    <property type="entry name" value="TCP-1-like_intermed_sf"/>
</dbReference>
<dbReference type="PROSITE" id="PS00995">
    <property type="entry name" value="TCP1_3"/>
    <property type="match status" value="1"/>
</dbReference>
<reference evidence="7" key="1">
    <citation type="submission" date="2016-10" db="EMBL/GenBank/DDBJ databases">
        <authorList>
            <person name="Varghese N."/>
            <person name="Submissions S."/>
        </authorList>
    </citation>
    <scope>NUCLEOTIDE SEQUENCE [LARGE SCALE GENOMIC DNA]</scope>
    <source>
        <strain evidence="7">CGMCC 1.8981</strain>
    </source>
</reference>
<evidence type="ECO:0000313" key="7">
    <source>
        <dbReference type="Proteomes" id="UP000199112"/>
    </source>
</evidence>
<dbReference type="InterPro" id="IPR054827">
    <property type="entry name" value="thermosome_alpha"/>
</dbReference>
<dbReference type="Proteomes" id="UP000199112">
    <property type="component" value="Unassembled WGS sequence"/>
</dbReference>
<comment type="similarity">
    <text evidence="1 5">Belongs to the TCP-1 chaperonin family.</text>
</comment>
<dbReference type="PROSITE" id="PS00751">
    <property type="entry name" value="TCP1_2"/>
    <property type="match status" value="1"/>
</dbReference>
<dbReference type="InterPro" id="IPR027409">
    <property type="entry name" value="GroEL-like_apical_dom_sf"/>
</dbReference>
<dbReference type="PANTHER" id="PTHR11353">
    <property type="entry name" value="CHAPERONIN"/>
    <property type="match status" value="1"/>
</dbReference>
<keyword evidence="2 5" id="KW-0547">Nucleotide-binding</keyword>
<dbReference type="InterPro" id="IPR002194">
    <property type="entry name" value="Chaperonin_TCP-1_CS"/>
</dbReference>
<dbReference type="InterPro" id="IPR002423">
    <property type="entry name" value="Cpn60/GroEL/TCP-1"/>
</dbReference>
<dbReference type="Gene3D" id="3.30.260.10">
    <property type="entry name" value="TCP-1-like chaperonin intermediate domain"/>
    <property type="match status" value="1"/>
</dbReference>
<keyword evidence="7" id="KW-1185">Reference proteome</keyword>
<dbReference type="GO" id="GO:0051082">
    <property type="term" value="F:unfolded protein binding"/>
    <property type="evidence" value="ECO:0007669"/>
    <property type="project" value="InterPro"/>
</dbReference>
<evidence type="ECO:0000256" key="3">
    <source>
        <dbReference type="ARBA" id="ARBA00022840"/>
    </source>
</evidence>
<dbReference type="SUPFAM" id="SSF54849">
    <property type="entry name" value="GroEL-intermediate domain like"/>
    <property type="match status" value="1"/>
</dbReference>
<dbReference type="GO" id="GO:0140662">
    <property type="term" value="F:ATP-dependent protein folding chaperone"/>
    <property type="evidence" value="ECO:0007669"/>
    <property type="project" value="InterPro"/>
</dbReference>
<dbReference type="PROSITE" id="PS00750">
    <property type="entry name" value="TCP1_1"/>
    <property type="match status" value="1"/>
</dbReference>
<dbReference type="GO" id="GO:0005524">
    <property type="term" value="F:ATP binding"/>
    <property type="evidence" value="ECO:0007669"/>
    <property type="project" value="UniProtKB-KW"/>
</dbReference>
<dbReference type="SUPFAM" id="SSF48592">
    <property type="entry name" value="GroEL equatorial domain-like"/>
    <property type="match status" value="1"/>
</dbReference>
<dbReference type="InterPro" id="IPR053374">
    <property type="entry name" value="TCP-1_chaperonin"/>
</dbReference>
<evidence type="ECO:0000256" key="5">
    <source>
        <dbReference type="RuleBase" id="RU004187"/>
    </source>
</evidence>
<name>A0A1H6FRW1_9EURY</name>
<dbReference type="SUPFAM" id="SSF52029">
    <property type="entry name" value="GroEL apical domain-like"/>
    <property type="match status" value="1"/>
</dbReference>
<dbReference type="EMBL" id="FNWL01000001">
    <property type="protein sequence ID" value="SEH12485.1"/>
    <property type="molecule type" value="Genomic_DNA"/>
</dbReference>
<gene>
    <name evidence="6" type="ORF">SAMN04487967_0831</name>
</gene>
<evidence type="ECO:0000313" key="6">
    <source>
        <dbReference type="EMBL" id="SEH12485.1"/>
    </source>
</evidence>
<sequence length="525" mass="54690">MAQQRRMGGQPMFIMSEDSQRTQGRDAQSSNIMAGKAVAEAVRTTLGPRGMDKMLVDSGGEVVITNDGATILNEMDIEHPAAQMIVEVADSQEEEVGDGTTTAAVVAGNLLGEAEDLIEQDVHATTIVEGYHEASEIALEAIAEQVNEDGVDDDVLKQVAESSMTGKGTGGLTAASLAETVVEAIRHVETDAAVARDNVAVHTQVGASSNATELVPGIVFDEEPAHDGMPAEIEDASIAVLDVELGVRTGELDAEYAIDSIDQLNTAIDAEESEVRGYAETVAESGADVVITTDDVDDRVSSYLASEGILLFENIGSSDAKDVVSATGATRVGALDDLEESDFGEADRVRSANYGDNDLAFIEGGAAAETVTVFVRGGTEHVVDELERAIGDALDVVATALDSGEVVPGAGATEIAIADKIRQEAAGIEGRKQLAVTAFADALDIVPRTLAANTGQDPIDALVDLRSAHESEGRAGLITDGEDVTIDDPLEYGVVDPADVKREAVESATEAATMIVRIDDVIAAE</sequence>
<keyword evidence="4 5" id="KW-0143">Chaperone</keyword>
<dbReference type="NCBIfam" id="NF041082">
    <property type="entry name" value="thermosome_alpha"/>
    <property type="match status" value="1"/>
</dbReference>
<organism evidence="6 7">
    <name type="scientific">Natronorubrum sediminis</name>
    <dbReference type="NCBI Taxonomy" id="640943"/>
    <lineage>
        <taxon>Archaea</taxon>
        <taxon>Methanobacteriati</taxon>
        <taxon>Methanobacteriota</taxon>
        <taxon>Stenosarchaea group</taxon>
        <taxon>Halobacteria</taxon>
        <taxon>Halobacteriales</taxon>
        <taxon>Natrialbaceae</taxon>
        <taxon>Natronorubrum</taxon>
    </lineage>
</organism>
<protein>
    <submittedName>
        <fullName evidence="6">Thermosome subunit</fullName>
    </submittedName>
</protein>
<evidence type="ECO:0000256" key="4">
    <source>
        <dbReference type="ARBA" id="ARBA00023186"/>
    </source>
</evidence>
<dbReference type="Gene3D" id="1.10.560.10">
    <property type="entry name" value="GroEL-like equatorial domain"/>
    <property type="match status" value="1"/>
</dbReference>
<dbReference type="Gene3D" id="3.50.7.10">
    <property type="entry name" value="GroEL"/>
    <property type="match status" value="1"/>
</dbReference>
<dbReference type="GO" id="GO:0016887">
    <property type="term" value="F:ATP hydrolysis activity"/>
    <property type="evidence" value="ECO:0007669"/>
    <property type="project" value="InterPro"/>
</dbReference>
<evidence type="ECO:0000256" key="1">
    <source>
        <dbReference type="ARBA" id="ARBA00008020"/>
    </source>
</evidence>
<dbReference type="NCBIfam" id="NF041083">
    <property type="entry name" value="thermosome_beta"/>
    <property type="match status" value="1"/>
</dbReference>